<sequence>MKFSGLFLAFLLCSSLASAKSTIIDSDKVFRVEKNGEAFIQDQLICSLAGLDKTHPSTVGTLGSPAVIGNNIYLFSSAATRGKHDKEGHAALFRVDVMSRQCSLLFARTFAKGVQDNSGDFVVDSIGNNLVFWHKSHSALQFIRPSAPSTVEVLYDAATEKRGSFRQIFSMSDSPVFLLETTAADGRGVLVYDKNDLKLISSTLFPGRLGLNQVKYVNDKIRLAFFLDQVSARGSNYYVFDYRYGQNTVESIAFLPMGTGYNSSVVKIVFSKFEDFFFITQNDGPNIRNMETLTYNWKTKQATSIFSRIWPAVFPGGLKLANSSQYGFVTNNSIDIFKFDSSGQFVQVQLPVDVEHLVPPYALDEKNHLVLTYQNTTRNLKVFEFDYSQNPIVLKNTYTLPSLRESKSIKSVVLKQKTLHFYSSGADRQTYVQSRTLP</sequence>
<dbReference type="HOGENOM" id="CLU_625092_0_0_7"/>
<dbReference type="PATRIC" id="fig|1069642.3.peg.1185"/>
<gene>
    <name evidence="2" type="ORF">Bdt_1200</name>
</gene>
<evidence type="ECO:0000313" key="3">
    <source>
        <dbReference type="Proteomes" id="UP000010074"/>
    </source>
</evidence>
<keyword evidence="1" id="KW-0732">Signal</keyword>
<proteinExistence type="predicted"/>
<dbReference type="RefSeq" id="WP_015090365.1">
    <property type="nucleotide sequence ID" value="NC_019567.1"/>
</dbReference>
<reference evidence="2 3" key="1">
    <citation type="journal article" date="2012" name="BMC Genomics">
        <title>Genome analysis of a simultaneously predatory and prey-independent, novel Bdellovibrio bacteriovorus from the River Tiber, supports in silico predictions of both ancient and recent lateral gene transfer from diverse bacteria.</title>
        <authorList>
            <person name="Hobley L."/>
            <person name="Lerner T.R."/>
            <person name="Williams L.E."/>
            <person name="Lambert C."/>
            <person name="Till R."/>
            <person name="Milner D.S."/>
            <person name="Basford S.M."/>
            <person name="Capeness M.J."/>
            <person name="Fenton A.K."/>
            <person name="Atterbury R.J."/>
            <person name="Harris M.A."/>
            <person name="Sockett R.E."/>
        </authorList>
    </citation>
    <scope>NUCLEOTIDE SEQUENCE [LARGE SCALE GENOMIC DNA]</scope>
    <source>
        <strain evidence="2 3">Tiberius</strain>
    </source>
</reference>
<name>K7Z8V5_BDEBC</name>
<evidence type="ECO:0000313" key="2">
    <source>
        <dbReference type="EMBL" id="AFY00899.1"/>
    </source>
</evidence>
<organism evidence="2 3">
    <name type="scientific">Bdellovibrio bacteriovorus str. Tiberius</name>
    <dbReference type="NCBI Taxonomy" id="1069642"/>
    <lineage>
        <taxon>Bacteria</taxon>
        <taxon>Pseudomonadati</taxon>
        <taxon>Bdellovibrionota</taxon>
        <taxon>Bdellovibrionia</taxon>
        <taxon>Bdellovibrionales</taxon>
        <taxon>Pseudobdellovibrionaceae</taxon>
        <taxon>Bdellovibrio</taxon>
    </lineage>
</organism>
<accession>K7Z8V5</accession>
<protein>
    <submittedName>
        <fullName evidence="2">Uncharacterized protein</fullName>
    </submittedName>
</protein>
<dbReference type="EMBL" id="CP002930">
    <property type="protein sequence ID" value="AFY00899.1"/>
    <property type="molecule type" value="Genomic_DNA"/>
</dbReference>
<dbReference type="AlphaFoldDB" id="K7Z8V5"/>
<dbReference type="KEGG" id="bbat:Bdt_1200"/>
<dbReference type="Proteomes" id="UP000010074">
    <property type="component" value="Chromosome"/>
</dbReference>
<evidence type="ECO:0000256" key="1">
    <source>
        <dbReference type="SAM" id="SignalP"/>
    </source>
</evidence>
<feature type="signal peptide" evidence="1">
    <location>
        <begin position="1"/>
        <end position="19"/>
    </location>
</feature>
<feature type="chain" id="PRO_5003914186" evidence="1">
    <location>
        <begin position="20"/>
        <end position="438"/>
    </location>
</feature>